<evidence type="ECO:0000313" key="2">
    <source>
        <dbReference type="EMBL" id="KAF5778033.1"/>
    </source>
</evidence>
<reference evidence="3" key="2">
    <citation type="submission" date="2017-02" db="EMBL/GenBank/DDBJ databases">
        <title>Sunflower complete genome.</title>
        <authorList>
            <person name="Langlade N."/>
            <person name="Munos S."/>
        </authorList>
    </citation>
    <scope>NUCLEOTIDE SEQUENCE [LARGE SCALE GENOMIC DNA]</scope>
    <source>
        <tissue evidence="3">Leaves</tissue>
    </source>
</reference>
<dbReference type="Gramene" id="mRNA:HanXRQr2_Chr12g0542761">
    <property type="protein sequence ID" value="mRNA:HanXRQr2_Chr12g0542761"/>
    <property type="gene ID" value="HanXRQr2_Chr12g0542761"/>
</dbReference>
<sequence length="251" mass="27487">MLITITFSVFSGELGCVCNVSFESDCRIIIELAIPCEKPGSRGLKDSQWAIIHGHGKLKSLPLFIAALIRTRVVYMTAVASLSQLVQKPTVTVSPKTGLEVTLSGSAATGSPPTTLSPTLLNIDCRCQTARDDPYEVQLTIPVEGYDPVQFSLTKMCESKQNETGTSSKGWALFGIFSCIFFVISTLFCCGGFIYKTQHGIDALPGIDHFICMFGDCKLTFSRIGIYVCIYEIQNIVFLIGVLDFNNPKFH</sequence>
<protein>
    <submittedName>
        <fullName evidence="3">Uncharacterized protein</fullName>
    </submittedName>
</protein>
<dbReference type="InParanoid" id="A0A251T214"/>
<dbReference type="AlphaFoldDB" id="A0A251T214"/>
<dbReference type="Proteomes" id="UP000215914">
    <property type="component" value="Chromosome 12"/>
</dbReference>
<evidence type="ECO:0000256" key="1">
    <source>
        <dbReference type="SAM" id="Phobius"/>
    </source>
</evidence>
<gene>
    <name evidence="3" type="ORF">HannXRQ_Chr12g0370271</name>
    <name evidence="2" type="ORF">HanXRQr2_Chr12g0542761</name>
</gene>
<evidence type="ECO:0000313" key="4">
    <source>
        <dbReference type="Proteomes" id="UP000215914"/>
    </source>
</evidence>
<keyword evidence="1" id="KW-0812">Transmembrane</keyword>
<dbReference type="PANTHER" id="PTHR35752">
    <property type="entry name" value="G-PROTEIN COUPLED RECEPTOR"/>
    <property type="match status" value="1"/>
</dbReference>
<organism evidence="3 4">
    <name type="scientific">Helianthus annuus</name>
    <name type="common">Common sunflower</name>
    <dbReference type="NCBI Taxonomy" id="4232"/>
    <lineage>
        <taxon>Eukaryota</taxon>
        <taxon>Viridiplantae</taxon>
        <taxon>Streptophyta</taxon>
        <taxon>Embryophyta</taxon>
        <taxon>Tracheophyta</taxon>
        <taxon>Spermatophyta</taxon>
        <taxon>Magnoliopsida</taxon>
        <taxon>eudicotyledons</taxon>
        <taxon>Gunneridae</taxon>
        <taxon>Pentapetalae</taxon>
        <taxon>asterids</taxon>
        <taxon>campanulids</taxon>
        <taxon>Asterales</taxon>
        <taxon>Asteraceae</taxon>
        <taxon>Asteroideae</taxon>
        <taxon>Heliantheae alliance</taxon>
        <taxon>Heliantheae</taxon>
        <taxon>Helianthus</taxon>
    </lineage>
</organism>
<proteinExistence type="predicted"/>
<accession>A0A251T214</accession>
<keyword evidence="1" id="KW-1133">Transmembrane helix</keyword>
<feature type="transmembrane region" description="Helical" evidence="1">
    <location>
        <begin position="170"/>
        <end position="195"/>
    </location>
</feature>
<evidence type="ECO:0000313" key="3">
    <source>
        <dbReference type="EMBL" id="OTG05140.1"/>
    </source>
</evidence>
<dbReference type="EMBL" id="MNCJ02000327">
    <property type="protein sequence ID" value="KAF5778033.1"/>
    <property type="molecule type" value="Genomic_DNA"/>
</dbReference>
<reference evidence="2 4" key="1">
    <citation type="journal article" date="2017" name="Nature">
        <title>The sunflower genome provides insights into oil metabolism, flowering and Asterid evolution.</title>
        <authorList>
            <person name="Badouin H."/>
            <person name="Gouzy J."/>
            <person name="Grassa C.J."/>
            <person name="Murat F."/>
            <person name="Staton S.E."/>
            <person name="Cottret L."/>
            <person name="Lelandais-Briere C."/>
            <person name="Owens G.L."/>
            <person name="Carrere S."/>
            <person name="Mayjonade B."/>
            <person name="Legrand L."/>
            <person name="Gill N."/>
            <person name="Kane N.C."/>
            <person name="Bowers J.E."/>
            <person name="Hubner S."/>
            <person name="Bellec A."/>
            <person name="Berard A."/>
            <person name="Berges H."/>
            <person name="Blanchet N."/>
            <person name="Boniface M.C."/>
            <person name="Brunel D."/>
            <person name="Catrice O."/>
            <person name="Chaidir N."/>
            <person name="Claudel C."/>
            <person name="Donnadieu C."/>
            <person name="Faraut T."/>
            <person name="Fievet G."/>
            <person name="Helmstetter N."/>
            <person name="King M."/>
            <person name="Knapp S.J."/>
            <person name="Lai Z."/>
            <person name="Le Paslier M.C."/>
            <person name="Lippi Y."/>
            <person name="Lorenzon L."/>
            <person name="Mandel J.R."/>
            <person name="Marage G."/>
            <person name="Marchand G."/>
            <person name="Marquand E."/>
            <person name="Bret-Mestries E."/>
            <person name="Morien E."/>
            <person name="Nambeesan S."/>
            <person name="Nguyen T."/>
            <person name="Pegot-Espagnet P."/>
            <person name="Pouilly N."/>
            <person name="Raftis F."/>
            <person name="Sallet E."/>
            <person name="Schiex T."/>
            <person name="Thomas J."/>
            <person name="Vandecasteele C."/>
            <person name="Vares D."/>
            <person name="Vear F."/>
            <person name="Vautrin S."/>
            <person name="Crespi M."/>
            <person name="Mangin B."/>
            <person name="Burke J.M."/>
            <person name="Salse J."/>
            <person name="Munos S."/>
            <person name="Vincourt P."/>
            <person name="Rieseberg L.H."/>
            <person name="Langlade N.B."/>
        </authorList>
    </citation>
    <scope>NUCLEOTIDE SEQUENCE [LARGE SCALE GENOMIC DNA]</scope>
    <source>
        <strain evidence="4">cv. SF193</strain>
        <tissue evidence="2">Leaves</tissue>
    </source>
</reference>
<reference evidence="2" key="3">
    <citation type="submission" date="2020-06" db="EMBL/GenBank/DDBJ databases">
        <title>Helianthus annuus Genome sequencing and assembly Release 2.</title>
        <authorList>
            <person name="Gouzy J."/>
            <person name="Langlade N."/>
            <person name="Munos S."/>
        </authorList>
    </citation>
    <scope>NUCLEOTIDE SEQUENCE</scope>
    <source>
        <tissue evidence="2">Leaves</tissue>
    </source>
</reference>
<keyword evidence="4" id="KW-1185">Reference proteome</keyword>
<name>A0A251T214_HELAN</name>
<dbReference type="PANTHER" id="PTHR35752:SF1">
    <property type="entry name" value="G-PROTEIN COUPLED RECEPTOR"/>
    <property type="match status" value="1"/>
</dbReference>
<feature type="transmembrane region" description="Helical" evidence="1">
    <location>
        <begin position="224"/>
        <end position="245"/>
    </location>
</feature>
<dbReference type="OMA" id="WRCEIAQ"/>
<dbReference type="EMBL" id="CM007901">
    <property type="protein sequence ID" value="OTG05140.1"/>
    <property type="molecule type" value="Genomic_DNA"/>
</dbReference>
<keyword evidence="1" id="KW-0472">Membrane</keyword>